<organism evidence="5 6">
    <name type="scientific">Perkinsus chesapeaki</name>
    <name type="common">Clam parasite</name>
    <name type="synonym">Perkinsus andrewsi</name>
    <dbReference type="NCBI Taxonomy" id="330153"/>
    <lineage>
        <taxon>Eukaryota</taxon>
        <taxon>Sar</taxon>
        <taxon>Alveolata</taxon>
        <taxon>Perkinsozoa</taxon>
        <taxon>Perkinsea</taxon>
        <taxon>Perkinsida</taxon>
        <taxon>Perkinsidae</taxon>
        <taxon>Perkinsus</taxon>
    </lineage>
</organism>
<comment type="caution">
    <text evidence="5">The sequence shown here is derived from an EMBL/GenBank/DDBJ whole genome shotgun (WGS) entry which is preliminary data.</text>
</comment>
<proteinExistence type="predicted"/>
<comment type="subcellular location">
    <subcellularLocation>
        <location evidence="1">Membrane</location>
        <topology evidence="1">Multi-pass membrane protein</topology>
    </subcellularLocation>
</comment>
<dbReference type="GO" id="GO:0000139">
    <property type="term" value="C:Golgi membrane"/>
    <property type="evidence" value="ECO:0007669"/>
    <property type="project" value="InterPro"/>
</dbReference>
<evidence type="ECO:0000313" key="5">
    <source>
        <dbReference type="EMBL" id="KAF4664793.1"/>
    </source>
</evidence>
<protein>
    <submittedName>
        <fullName evidence="5">Uncharacterized protein</fullName>
    </submittedName>
</protein>
<evidence type="ECO:0000313" key="6">
    <source>
        <dbReference type="Proteomes" id="UP000591131"/>
    </source>
</evidence>
<evidence type="ECO:0000256" key="4">
    <source>
        <dbReference type="ARBA" id="ARBA00023136"/>
    </source>
</evidence>
<gene>
    <name evidence="5" type="ORF">FOL47_004935</name>
</gene>
<dbReference type="OrthoDB" id="418093at2759"/>
<keyword evidence="3" id="KW-1133">Transmembrane helix</keyword>
<keyword evidence="6" id="KW-1185">Reference proteome</keyword>
<dbReference type="Proteomes" id="UP000591131">
    <property type="component" value="Unassembled WGS sequence"/>
</dbReference>
<dbReference type="SUPFAM" id="SSF103481">
    <property type="entry name" value="Multidrug resistance efflux transporter EmrE"/>
    <property type="match status" value="1"/>
</dbReference>
<accession>A0A7J6LZS9</accession>
<keyword evidence="2" id="KW-0812">Transmembrane</keyword>
<dbReference type="InterPro" id="IPR037185">
    <property type="entry name" value="EmrE-like"/>
</dbReference>
<keyword evidence="4" id="KW-0472">Membrane</keyword>
<name>A0A7J6LZS9_PERCH</name>
<dbReference type="EMBL" id="JAAPAO010000279">
    <property type="protein sequence ID" value="KAF4664793.1"/>
    <property type="molecule type" value="Genomic_DNA"/>
</dbReference>
<dbReference type="GO" id="GO:0015165">
    <property type="term" value="F:pyrimidine nucleotide-sugar transmembrane transporter activity"/>
    <property type="evidence" value="ECO:0007669"/>
    <property type="project" value="InterPro"/>
</dbReference>
<evidence type="ECO:0000256" key="1">
    <source>
        <dbReference type="ARBA" id="ARBA00004141"/>
    </source>
</evidence>
<evidence type="ECO:0000256" key="2">
    <source>
        <dbReference type="ARBA" id="ARBA00022692"/>
    </source>
</evidence>
<dbReference type="PANTHER" id="PTHR10231">
    <property type="entry name" value="NUCLEOTIDE-SUGAR TRANSMEMBRANE TRANSPORTER"/>
    <property type="match status" value="1"/>
</dbReference>
<reference evidence="5 6" key="1">
    <citation type="submission" date="2020-04" db="EMBL/GenBank/DDBJ databases">
        <title>Perkinsus chesapeaki whole genome sequence.</title>
        <authorList>
            <person name="Bogema D.R."/>
        </authorList>
    </citation>
    <scope>NUCLEOTIDE SEQUENCE [LARGE SCALE GENOMIC DNA]</scope>
    <source>
        <strain evidence="5">ATCC PRA-425</strain>
    </source>
</reference>
<evidence type="ECO:0000256" key="3">
    <source>
        <dbReference type="ARBA" id="ARBA00022989"/>
    </source>
</evidence>
<sequence length="527" mass="58808">MAENALSLVISTALSLICLGGRKCLSMWSQSYFLRLLPSALCFTMARILGMRALEFIDAGTLKVMSQAVLPTNAVLSSLILGTRYSKWQWQCVVLIFLTTTAFYEMRVSEDRRLDSISRGLPLFIPTLMFTSIGAVYSEMCIKAGGSMPFYYQKMMLSLASCLCVAVFAGSASLTSAQGVSQMTRTWLVCGALLAPAGTVRVHPGDSLPLCALRDMRVHSLVNKTFPINWDILVRGPGLCAKLCAEYEDSCAYWSMVPPRPPASINDDETPALCMIHLITDDMETPVVWWTHHNPAEGIASGHRGCIHEGPKWPQCTRRHDSTIANVAPLLIDASRFNIGMSPQCRDGDCTLTDSIPTSTSQLCAAICHFSLLCSLWVFNPSTEVCNIFKNVTSGEINVEDGIYGDPYCYQARFVYGSHYGSHLDASLSCWSEDFMLPEVCCSVRNHYRGYYACWDHSDEAANIEQHRTFERCCMAMDSTRRFYNLGEAVEDFAFDHRGNWIKHEVPSDSPYHYLSLFAFNRSNSMK</sequence>
<dbReference type="InterPro" id="IPR007271">
    <property type="entry name" value="Nuc_sug_transpt"/>
</dbReference>
<dbReference type="AlphaFoldDB" id="A0A7J6LZS9"/>